<gene>
    <name evidence="1" type="ORF">DB43_AL00150</name>
</gene>
<organism evidence="1 2">
    <name type="scientific">Parachlamydia acanthamoebae</name>
    <dbReference type="NCBI Taxonomy" id="83552"/>
    <lineage>
        <taxon>Bacteria</taxon>
        <taxon>Pseudomonadati</taxon>
        <taxon>Chlamydiota</taxon>
        <taxon>Chlamydiia</taxon>
        <taxon>Parachlamydiales</taxon>
        <taxon>Parachlamydiaceae</taxon>
        <taxon>Parachlamydia</taxon>
    </lineage>
</organism>
<dbReference type="InterPro" id="IPR036691">
    <property type="entry name" value="Endo/exonu/phosph_ase_sf"/>
</dbReference>
<dbReference type="PATRIC" id="fig|83552.4.peg.2562"/>
<accession>A0A0C1E4L1</accession>
<dbReference type="SUPFAM" id="SSF56219">
    <property type="entry name" value="DNase I-like"/>
    <property type="match status" value="1"/>
</dbReference>
<name>A0A0C1E4L1_9BACT</name>
<evidence type="ECO:0000313" key="2">
    <source>
        <dbReference type="Proteomes" id="UP000031307"/>
    </source>
</evidence>
<dbReference type="Proteomes" id="UP000031307">
    <property type="component" value="Unassembled WGS sequence"/>
</dbReference>
<dbReference type="RefSeq" id="WP_006340542.1">
    <property type="nucleotide sequence ID" value="NZ_BAWW01000066.1"/>
</dbReference>
<dbReference type="AlphaFoldDB" id="A0A0C1E4L1"/>
<evidence type="ECO:0008006" key="3">
    <source>
        <dbReference type="Google" id="ProtNLM"/>
    </source>
</evidence>
<reference evidence="1 2" key="1">
    <citation type="journal article" date="2014" name="Mol. Biol. Evol.">
        <title>Massive expansion of Ubiquitination-related gene families within the Chlamydiae.</title>
        <authorList>
            <person name="Domman D."/>
            <person name="Collingro A."/>
            <person name="Lagkouvardos I."/>
            <person name="Gehre L."/>
            <person name="Weinmaier T."/>
            <person name="Rattei T."/>
            <person name="Subtil A."/>
            <person name="Horn M."/>
        </authorList>
    </citation>
    <scope>NUCLEOTIDE SEQUENCE [LARGE SCALE GENOMIC DNA]</scope>
    <source>
        <strain evidence="1 2">OEW1</strain>
    </source>
</reference>
<protein>
    <recommendedName>
        <fullName evidence="3">Endonuclease/exonuclease/phosphatase domain-containing protein</fullName>
    </recommendedName>
</protein>
<dbReference type="Gene3D" id="3.60.10.10">
    <property type="entry name" value="Endonuclease/exonuclease/phosphatase"/>
    <property type="match status" value="1"/>
</dbReference>
<evidence type="ECO:0000313" key="1">
    <source>
        <dbReference type="EMBL" id="KIA76332.1"/>
    </source>
</evidence>
<sequence>MISSSYRLNRPELENPSKLPDREVDQICICFWNIKNQFMDKRDAYPQYLWENRRFSVLEMIEKVDPVVCGLSEFNLPQAQDLEAHFPDWKLVGFSCHTQESIDVTKKRHAEDNSLRYDSFNAILYNPKHAELQSLECHELASGPRHKRILVIGKFLDTATKTHYAVLVSHFDHLSQESRKRSGEIELRFINQLIGQGYMPFSIGDKNWFVDAGGEDDSQSYGRNGKICDFRDETQLGHFGAAGTYPKHLDVPAKFAPPIVDGVIQGPTVDVGFRSRLGIQATYSFSLIAEFNPTTQKLLLPGEKSDVENKNFGSDHTLIGLVFTFDQ</sequence>
<proteinExistence type="predicted"/>
<comment type="caution">
    <text evidence="1">The sequence shown here is derived from an EMBL/GenBank/DDBJ whole genome shotgun (WGS) entry which is preliminary data.</text>
</comment>
<dbReference type="EMBL" id="JSAM01000122">
    <property type="protein sequence ID" value="KIA76332.1"/>
    <property type="molecule type" value="Genomic_DNA"/>
</dbReference>